<keyword evidence="3" id="KW-0804">Transcription</keyword>
<dbReference type="InterPro" id="IPR009057">
    <property type="entry name" value="Homeodomain-like_sf"/>
</dbReference>
<evidence type="ECO:0000256" key="3">
    <source>
        <dbReference type="ARBA" id="ARBA00023163"/>
    </source>
</evidence>
<dbReference type="Gene3D" id="1.10.10.60">
    <property type="entry name" value="Homeodomain-like"/>
    <property type="match status" value="1"/>
</dbReference>
<accession>A0ABY8F8G5</accession>
<evidence type="ECO:0000313" key="7">
    <source>
        <dbReference type="Proteomes" id="UP001209803"/>
    </source>
</evidence>
<dbReference type="InterPro" id="IPR036271">
    <property type="entry name" value="Tet_transcr_reg_TetR-rel_C_sf"/>
</dbReference>
<dbReference type="RefSeq" id="WP_265679713.1">
    <property type="nucleotide sequence ID" value="NZ_CP120863.1"/>
</dbReference>
<reference evidence="6 7" key="1">
    <citation type="submission" date="2023-03" db="EMBL/GenBank/DDBJ databases">
        <title>Roseibium porphyridii sp. nov. and Roseibium rhodosorbium sp. nov. isolated from marine algae, Porphyridium cruentum and Rhodosorus marinus, respectively.</title>
        <authorList>
            <person name="Lee M.W."/>
            <person name="Choi B.J."/>
            <person name="Lee J.K."/>
            <person name="Choi D.G."/>
            <person name="Baek J.H."/>
            <person name="Bayburt H."/>
            <person name="Kim J.M."/>
            <person name="Han D.M."/>
            <person name="Kim K.H."/>
            <person name="Jeon C.O."/>
        </authorList>
    </citation>
    <scope>NUCLEOTIDE SEQUENCE [LARGE SCALE GENOMIC DNA]</scope>
    <source>
        <strain evidence="6 7">KMA01</strain>
    </source>
</reference>
<dbReference type="SUPFAM" id="SSF48498">
    <property type="entry name" value="Tetracyclin repressor-like, C-terminal domain"/>
    <property type="match status" value="1"/>
</dbReference>
<dbReference type="Proteomes" id="UP001209803">
    <property type="component" value="Chromosome"/>
</dbReference>
<evidence type="ECO:0000259" key="4">
    <source>
        <dbReference type="Pfam" id="PF00440"/>
    </source>
</evidence>
<keyword evidence="2" id="KW-0238">DNA-binding</keyword>
<protein>
    <submittedName>
        <fullName evidence="6">TetR/AcrR family transcriptional regulator</fullName>
    </submittedName>
</protein>
<evidence type="ECO:0000313" key="6">
    <source>
        <dbReference type="EMBL" id="WFE90452.1"/>
    </source>
</evidence>
<evidence type="ECO:0000256" key="2">
    <source>
        <dbReference type="ARBA" id="ARBA00023125"/>
    </source>
</evidence>
<feature type="domain" description="Tetracyclin repressor-like C-terminal" evidence="5">
    <location>
        <begin position="79"/>
        <end position="183"/>
    </location>
</feature>
<dbReference type="Pfam" id="PF16925">
    <property type="entry name" value="TetR_C_13"/>
    <property type="match status" value="1"/>
</dbReference>
<feature type="domain" description="HTH tetR-type" evidence="4">
    <location>
        <begin position="12"/>
        <end position="58"/>
    </location>
</feature>
<dbReference type="SUPFAM" id="SSF46689">
    <property type="entry name" value="Homeodomain-like"/>
    <property type="match status" value="1"/>
</dbReference>
<dbReference type="InterPro" id="IPR001647">
    <property type="entry name" value="HTH_TetR"/>
</dbReference>
<organism evidence="6 7">
    <name type="scientific">Roseibium porphyridii</name>
    <dbReference type="NCBI Taxonomy" id="2866279"/>
    <lineage>
        <taxon>Bacteria</taxon>
        <taxon>Pseudomonadati</taxon>
        <taxon>Pseudomonadota</taxon>
        <taxon>Alphaproteobacteria</taxon>
        <taxon>Hyphomicrobiales</taxon>
        <taxon>Stappiaceae</taxon>
        <taxon>Roseibium</taxon>
    </lineage>
</organism>
<evidence type="ECO:0000256" key="1">
    <source>
        <dbReference type="ARBA" id="ARBA00023015"/>
    </source>
</evidence>
<dbReference type="Pfam" id="PF00440">
    <property type="entry name" value="TetR_N"/>
    <property type="match status" value="1"/>
</dbReference>
<dbReference type="EMBL" id="CP120863">
    <property type="protein sequence ID" value="WFE90452.1"/>
    <property type="molecule type" value="Genomic_DNA"/>
</dbReference>
<keyword evidence="7" id="KW-1185">Reference proteome</keyword>
<dbReference type="InterPro" id="IPR011075">
    <property type="entry name" value="TetR_C"/>
</dbReference>
<keyword evidence="1" id="KW-0805">Transcription regulation</keyword>
<dbReference type="PANTHER" id="PTHR47506">
    <property type="entry name" value="TRANSCRIPTIONAL REGULATORY PROTEIN"/>
    <property type="match status" value="1"/>
</dbReference>
<gene>
    <name evidence="6" type="ORF">K1718_03620</name>
</gene>
<dbReference type="PANTHER" id="PTHR47506:SF1">
    <property type="entry name" value="HTH-TYPE TRANSCRIPTIONAL REGULATOR YJDC"/>
    <property type="match status" value="1"/>
</dbReference>
<sequence>MARPKGYDPEEIVKRATHAFWQHGYQALGVRELERLTGLNQFALRSEFGGKEGLYLAALNFYSEQAISIAMEPMRDGGGVPEIIAFLRSLITDGSMTSSPHGCLVVNTGIENARVGSADLDKAARHYWNALENCFEACLQNAIDAEKISSSIDAKTYAKGLVSAVMGVHAQNRLEGKNTGGRHLVDLLCKQLTSLETS</sequence>
<proteinExistence type="predicted"/>
<evidence type="ECO:0000259" key="5">
    <source>
        <dbReference type="Pfam" id="PF16925"/>
    </source>
</evidence>
<name>A0ABY8F8G5_9HYPH</name>
<dbReference type="Gene3D" id="1.10.357.10">
    <property type="entry name" value="Tetracycline Repressor, domain 2"/>
    <property type="match status" value="1"/>
</dbReference>